<sequence>MADEDVIEMGADGTFELSPPPAQKPKPKKKRSRAKKKKPAAEAKPKEAAAEPPKPPLKSTYSVVANDAALQVNLSLAPKPGAAAPAVVQPSAVTMRASESRLWLAVDGVGSFSVELPKEVAPATAEAALRPTLDDGRVRISVVVQLAN</sequence>
<proteinExistence type="predicted"/>
<organism evidence="2">
    <name type="scientific">Phaeomonas parva</name>
    <dbReference type="NCBI Taxonomy" id="124430"/>
    <lineage>
        <taxon>Eukaryota</taxon>
        <taxon>Sar</taxon>
        <taxon>Stramenopiles</taxon>
        <taxon>Ochrophyta</taxon>
        <taxon>Pinguiophyceae</taxon>
        <taxon>Pinguiochrysidales</taxon>
        <taxon>Pinguiochrysidaceae</taxon>
        <taxon>Phaeomonas</taxon>
    </lineage>
</organism>
<dbReference type="AlphaFoldDB" id="A0A7S1UF60"/>
<gene>
    <name evidence="2" type="ORF">PPAR1163_LOCUS23591</name>
</gene>
<feature type="compositionally biased region" description="Basic residues" evidence="1">
    <location>
        <begin position="25"/>
        <end position="38"/>
    </location>
</feature>
<reference evidence="2" key="1">
    <citation type="submission" date="2021-01" db="EMBL/GenBank/DDBJ databases">
        <authorList>
            <person name="Corre E."/>
            <person name="Pelletier E."/>
            <person name="Niang G."/>
            <person name="Scheremetjew M."/>
            <person name="Finn R."/>
            <person name="Kale V."/>
            <person name="Holt S."/>
            <person name="Cochrane G."/>
            <person name="Meng A."/>
            <person name="Brown T."/>
            <person name="Cohen L."/>
        </authorList>
    </citation>
    <scope>NUCLEOTIDE SEQUENCE</scope>
    <source>
        <strain evidence="2">CCMP2877</strain>
    </source>
</reference>
<feature type="region of interest" description="Disordered" evidence="1">
    <location>
        <begin position="1"/>
        <end position="60"/>
    </location>
</feature>
<evidence type="ECO:0000256" key="1">
    <source>
        <dbReference type="SAM" id="MobiDB-lite"/>
    </source>
</evidence>
<name>A0A7S1UF60_9STRA</name>
<feature type="compositionally biased region" description="Basic and acidic residues" evidence="1">
    <location>
        <begin position="39"/>
        <end position="49"/>
    </location>
</feature>
<protein>
    <submittedName>
        <fullName evidence="2">Uncharacterized protein</fullName>
    </submittedName>
</protein>
<dbReference type="EMBL" id="HBGJ01037365">
    <property type="protein sequence ID" value="CAD9265175.1"/>
    <property type="molecule type" value="Transcribed_RNA"/>
</dbReference>
<evidence type="ECO:0000313" key="2">
    <source>
        <dbReference type="EMBL" id="CAD9265175.1"/>
    </source>
</evidence>
<accession>A0A7S1UF60</accession>